<dbReference type="Gramene" id="AET4Gv20816000.3">
    <property type="protein sequence ID" value="AET4Gv20816000.3"/>
    <property type="gene ID" value="AET4Gv20816000"/>
</dbReference>
<keyword evidence="2" id="KW-0677">Repeat</keyword>
<dbReference type="Pfam" id="PF13041">
    <property type="entry name" value="PPR_2"/>
    <property type="match status" value="1"/>
</dbReference>
<dbReference type="PANTHER" id="PTHR47936:SF3">
    <property type="entry name" value="PENTACOTRIPEPTIDE-REPEAT REGION OF PRORP DOMAIN-CONTAINING PROTEIN"/>
    <property type="match status" value="1"/>
</dbReference>
<reference evidence="5" key="5">
    <citation type="journal article" date="2021" name="G3 (Bethesda)">
        <title>Aegilops tauschii genome assembly Aet v5.0 features greater sequence contiguity and improved annotation.</title>
        <authorList>
            <person name="Wang L."/>
            <person name="Zhu T."/>
            <person name="Rodriguez J.C."/>
            <person name="Deal K.R."/>
            <person name="Dubcovsky J."/>
            <person name="McGuire P.E."/>
            <person name="Lux T."/>
            <person name="Spannagl M."/>
            <person name="Mayer K.F.X."/>
            <person name="Baldrich P."/>
            <person name="Meyers B.C."/>
            <person name="Huo N."/>
            <person name="Gu Y.Q."/>
            <person name="Zhou H."/>
            <person name="Devos K.M."/>
            <person name="Bennetzen J.L."/>
            <person name="Unver T."/>
            <person name="Budak H."/>
            <person name="Gulick P.J."/>
            <person name="Galiba G."/>
            <person name="Kalapos B."/>
            <person name="Nelson D.R."/>
            <person name="Li P."/>
            <person name="You F.M."/>
            <person name="Luo M.C."/>
            <person name="Dvorak J."/>
        </authorList>
    </citation>
    <scope>NUCLEOTIDE SEQUENCE [LARGE SCALE GENOMIC DNA]</scope>
    <source>
        <strain evidence="5">cv. AL8/78</strain>
    </source>
</reference>
<dbReference type="NCBIfam" id="TIGR00756">
    <property type="entry name" value="PPR"/>
    <property type="match status" value="2"/>
</dbReference>
<dbReference type="AlphaFoldDB" id="A0A453J6I0"/>
<dbReference type="PROSITE" id="PS51375">
    <property type="entry name" value="PPR"/>
    <property type="match status" value="4"/>
</dbReference>
<reference evidence="5" key="4">
    <citation type="submission" date="2019-03" db="UniProtKB">
        <authorList>
            <consortium name="EnsemblPlants"/>
        </authorList>
    </citation>
    <scope>IDENTIFICATION</scope>
</reference>
<keyword evidence="6" id="KW-1185">Reference proteome</keyword>
<dbReference type="PANTHER" id="PTHR47936">
    <property type="entry name" value="PPR_LONG DOMAIN-CONTAINING PROTEIN"/>
    <property type="match status" value="1"/>
</dbReference>
<proteinExistence type="inferred from homology"/>
<evidence type="ECO:0000256" key="3">
    <source>
        <dbReference type="ARBA" id="ARBA00022946"/>
    </source>
</evidence>
<accession>A0A453J6I0</accession>
<name>A0A453J6I0_AEGTS</name>
<evidence type="ECO:0000313" key="6">
    <source>
        <dbReference type="Proteomes" id="UP000015105"/>
    </source>
</evidence>
<feature type="repeat" description="PPR" evidence="4">
    <location>
        <begin position="151"/>
        <end position="185"/>
    </location>
</feature>
<feature type="repeat" description="PPR" evidence="4">
    <location>
        <begin position="79"/>
        <end position="113"/>
    </location>
</feature>
<keyword evidence="3" id="KW-0809">Transit peptide</keyword>
<dbReference type="Proteomes" id="UP000015105">
    <property type="component" value="Chromosome 4D"/>
</dbReference>
<dbReference type="InterPro" id="IPR011990">
    <property type="entry name" value="TPR-like_helical_dom_sf"/>
</dbReference>
<evidence type="ECO:0008006" key="7">
    <source>
        <dbReference type="Google" id="ProtNLM"/>
    </source>
</evidence>
<protein>
    <recommendedName>
        <fullName evidence="7">Pentacotripeptide-repeat region of PRORP domain-containing protein</fullName>
    </recommendedName>
</protein>
<sequence length="410" mass="44413">ALGQASARRLSLTEQAFAFLEAAARSSSSVDDAVRATLTTLDGVGGPCRASGVFSLVKALASIGELDAAVWVIEETARRASYYNVLLAAKCKAGDFRGAHELFDEMRKGSCGPNANSWNYLLGCLLKNGRATEACDLVETMERSDHDDIPNSLTYEILTYHACKAGKMDSARQILDQLFSENLTPRITIHTAFIKGYFYAGRIDDACDYVRAMSTRDSHSTNRNYSLLAKLLHRSGRIVEAGSVLYELMEKGLRPDHSAYVTVSKGLHKMGRGDLCAELKSLFQKFIAQSAGSENQWHPLVLLKPGTVDDAPASPAAQAVVWQPPPAPAVSDGAEHLLQGPEHLGGGRPDGSWSTLEPTLADNMVGGNQMLTSSSKSFPGHVIREPPRRLMASMPRSQLLLLVSQQGKRP</sequence>
<feature type="repeat" description="PPR" evidence="4">
    <location>
        <begin position="221"/>
        <end position="255"/>
    </location>
</feature>
<reference evidence="6" key="2">
    <citation type="journal article" date="2017" name="Nat. Plants">
        <title>The Aegilops tauschii genome reveals multiple impacts of transposons.</title>
        <authorList>
            <person name="Zhao G."/>
            <person name="Zou C."/>
            <person name="Li K."/>
            <person name="Wang K."/>
            <person name="Li T."/>
            <person name="Gao L."/>
            <person name="Zhang X."/>
            <person name="Wang H."/>
            <person name="Yang Z."/>
            <person name="Liu X."/>
            <person name="Jiang W."/>
            <person name="Mao L."/>
            <person name="Kong X."/>
            <person name="Jiao Y."/>
            <person name="Jia J."/>
        </authorList>
    </citation>
    <scope>NUCLEOTIDE SEQUENCE [LARGE SCALE GENOMIC DNA]</scope>
    <source>
        <strain evidence="6">cv. AL8/78</strain>
    </source>
</reference>
<reference evidence="6" key="1">
    <citation type="journal article" date="2014" name="Science">
        <title>Ancient hybridizations among the ancestral genomes of bread wheat.</title>
        <authorList>
            <consortium name="International Wheat Genome Sequencing Consortium,"/>
            <person name="Marcussen T."/>
            <person name="Sandve S.R."/>
            <person name="Heier L."/>
            <person name="Spannagl M."/>
            <person name="Pfeifer M."/>
            <person name="Jakobsen K.S."/>
            <person name="Wulff B.B."/>
            <person name="Steuernagel B."/>
            <person name="Mayer K.F."/>
            <person name="Olsen O.A."/>
        </authorList>
    </citation>
    <scope>NUCLEOTIDE SEQUENCE [LARGE SCALE GENOMIC DNA]</scope>
    <source>
        <strain evidence="6">cv. AL8/78</strain>
    </source>
</reference>
<evidence type="ECO:0000256" key="4">
    <source>
        <dbReference type="PROSITE-ProRule" id="PRU00708"/>
    </source>
</evidence>
<evidence type="ECO:0000313" key="5">
    <source>
        <dbReference type="EnsemblPlants" id="AET4Gv20816000.3"/>
    </source>
</evidence>
<evidence type="ECO:0000256" key="2">
    <source>
        <dbReference type="ARBA" id="ARBA00022737"/>
    </source>
</evidence>
<dbReference type="EnsemblPlants" id="AET4Gv20816000.3">
    <property type="protein sequence ID" value="AET4Gv20816000.3"/>
    <property type="gene ID" value="AET4Gv20816000"/>
</dbReference>
<feature type="repeat" description="PPR" evidence="4">
    <location>
        <begin position="114"/>
        <end position="148"/>
    </location>
</feature>
<evidence type="ECO:0000256" key="1">
    <source>
        <dbReference type="ARBA" id="ARBA00007626"/>
    </source>
</evidence>
<reference evidence="5" key="3">
    <citation type="journal article" date="2017" name="Nature">
        <title>Genome sequence of the progenitor of the wheat D genome Aegilops tauschii.</title>
        <authorList>
            <person name="Luo M.C."/>
            <person name="Gu Y.Q."/>
            <person name="Puiu D."/>
            <person name="Wang H."/>
            <person name="Twardziok S.O."/>
            <person name="Deal K.R."/>
            <person name="Huo N."/>
            <person name="Zhu T."/>
            <person name="Wang L."/>
            <person name="Wang Y."/>
            <person name="McGuire P.E."/>
            <person name="Liu S."/>
            <person name="Long H."/>
            <person name="Ramasamy R.K."/>
            <person name="Rodriguez J.C."/>
            <person name="Van S.L."/>
            <person name="Yuan L."/>
            <person name="Wang Z."/>
            <person name="Xia Z."/>
            <person name="Xiao L."/>
            <person name="Anderson O.D."/>
            <person name="Ouyang S."/>
            <person name="Liang Y."/>
            <person name="Zimin A.V."/>
            <person name="Pertea G."/>
            <person name="Qi P."/>
            <person name="Bennetzen J.L."/>
            <person name="Dai X."/>
            <person name="Dawson M.W."/>
            <person name="Muller H.G."/>
            <person name="Kugler K."/>
            <person name="Rivarola-Duarte L."/>
            <person name="Spannagl M."/>
            <person name="Mayer K.F.X."/>
            <person name="Lu F.H."/>
            <person name="Bevan M.W."/>
            <person name="Leroy P."/>
            <person name="Li P."/>
            <person name="You F.M."/>
            <person name="Sun Q."/>
            <person name="Liu Z."/>
            <person name="Lyons E."/>
            <person name="Wicker T."/>
            <person name="Salzberg S.L."/>
            <person name="Devos K.M."/>
            <person name="Dvorak J."/>
        </authorList>
    </citation>
    <scope>NUCLEOTIDE SEQUENCE [LARGE SCALE GENOMIC DNA]</scope>
    <source>
        <strain evidence="5">cv. AL8/78</strain>
    </source>
</reference>
<comment type="similarity">
    <text evidence="1">Belongs to the PPR family. P subfamily.</text>
</comment>
<organism evidence="5 6">
    <name type="scientific">Aegilops tauschii subsp. strangulata</name>
    <name type="common">Goatgrass</name>
    <dbReference type="NCBI Taxonomy" id="200361"/>
    <lineage>
        <taxon>Eukaryota</taxon>
        <taxon>Viridiplantae</taxon>
        <taxon>Streptophyta</taxon>
        <taxon>Embryophyta</taxon>
        <taxon>Tracheophyta</taxon>
        <taxon>Spermatophyta</taxon>
        <taxon>Magnoliopsida</taxon>
        <taxon>Liliopsida</taxon>
        <taxon>Poales</taxon>
        <taxon>Poaceae</taxon>
        <taxon>BOP clade</taxon>
        <taxon>Pooideae</taxon>
        <taxon>Triticodae</taxon>
        <taxon>Triticeae</taxon>
        <taxon>Triticinae</taxon>
        <taxon>Aegilops</taxon>
    </lineage>
</organism>
<dbReference type="Gene3D" id="1.25.40.10">
    <property type="entry name" value="Tetratricopeptide repeat domain"/>
    <property type="match status" value="2"/>
</dbReference>
<dbReference type="InterPro" id="IPR002885">
    <property type="entry name" value="PPR_rpt"/>
</dbReference>
<dbReference type="Pfam" id="PF01535">
    <property type="entry name" value="PPR"/>
    <property type="match status" value="1"/>
</dbReference>